<organism evidence="1 2">
    <name type="scientific">Lithohypha guttulata</name>
    <dbReference type="NCBI Taxonomy" id="1690604"/>
    <lineage>
        <taxon>Eukaryota</taxon>
        <taxon>Fungi</taxon>
        <taxon>Dikarya</taxon>
        <taxon>Ascomycota</taxon>
        <taxon>Pezizomycotina</taxon>
        <taxon>Eurotiomycetes</taxon>
        <taxon>Chaetothyriomycetidae</taxon>
        <taxon>Chaetothyriales</taxon>
        <taxon>Trichomeriaceae</taxon>
        <taxon>Lithohypha</taxon>
    </lineage>
</organism>
<evidence type="ECO:0000313" key="1">
    <source>
        <dbReference type="EMBL" id="KAK5081473.1"/>
    </source>
</evidence>
<dbReference type="EMBL" id="JAVRRG010000136">
    <property type="protein sequence ID" value="KAK5081473.1"/>
    <property type="molecule type" value="Genomic_DNA"/>
</dbReference>
<keyword evidence="2" id="KW-1185">Reference proteome</keyword>
<dbReference type="PANTHER" id="PTHR47260:SF3">
    <property type="entry name" value="THIOESTERASE FAMILY PROTEIN (AFU_ORTHOLOGUE AFUA_7G03960)"/>
    <property type="match status" value="1"/>
</dbReference>
<sequence length="139" mass="15017">MAPSKSEQSAVYCNPQVPPEVIKHFSSVPIAAPTVNDAAFEPMYLSRTLTHHGRGHTLMGGTWNTPDTIAHLLSFYRSESSHEHAEVRRFYTFGSGLNAHPDLLHGGVIACVLDSTMGNAVGLAFQEMGARSGATEHEV</sequence>
<evidence type="ECO:0008006" key="3">
    <source>
        <dbReference type="Google" id="ProtNLM"/>
    </source>
</evidence>
<comment type="caution">
    <text evidence="1">The sequence shown here is derived from an EMBL/GenBank/DDBJ whole genome shotgun (WGS) entry which is preliminary data.</text>
</comment>
<dbReference type="InterPro" id="IPR052061">
    <property type="entry name" value="PTE-AB_protein"/>
</dbReference>
<protein>
    <recommendedName>
        <fullName evidence="3">Thioesterase domain-containing protein</fullName>
    </recommendedName>
</protein>
<dbReference type="Gene3D" id="3.10.129.10">
    <property type="entry name" value="Hotdog Thioesterase"/>
    <property type="match status" value="1"/>
</dbReference>
<dbReference type="InterPro" id="IPR029069">
    <property type="entry name" value="HotDog_dom_sf"/>
</dbReference>
<dbReference type="SUPFAM" id="SSF54637">
    <property type="entry name" value="Thioesterase/thiol ester dehydrase-isomerase"/>
    <property type="match status" value="1"/>
</dbReference>
<accession>A0ABR0K188</accession>
<dbReference type="PANTHER" id="PTHR47260">
    <property type="entry name" value="UPF0644 PROTEIN PB2B4.06"/>
    <property type="match status" value="1"/>
</dbReference>
<name>A0ABR0K188_9EURO</name>
<proteinExistence type="predicted"/>
<gene>
    <name evidence="1" type="ORF">LTR24_008172</name>
</gene>
<evidence type="ECO:0000313" key="2">
    <source>
        <dbReference type="Proteomes" id="UP001345013"/>
    </source>
</evidence>
<dbReference type="Proteomes" id="UP001345013">
    <property type="component" value="Unassembled WGS sequence"/>
</dbReference>
<reference evidence="1 2" key="1">
    <citation type="submission" date="2023-08" db="EMBL/GenBank/DDBJ databases">
        <title>Black Yeasts Isolated from many extreme environments.</title>
        <authorList>
            <person name="Coleine C."/>
            <person name="Stajich J.E."/>
            <person name="Selbmann L."/>
        </authorList>
    </citation>
    <scope>NUCLEOTIDE SEQUENCE [LARGE SCALE GENOMIC DNA]</scope>
    <source>
        <strain evidence="1 2">CCFEE 5885</strain>
    </source>
</reference>